<dbReference type="Pfam" id="PF00015">
    <property type="entry name" value="MCPsignal"/>
    <property type="match status" value="1"/>
</dbReference>
<dbReference type="InterPro" id="IPR004090">
    <property type="entry name" value="Chemotax_Me-accpt_rcpt"/>
</dbReference>
<keyword evidence="9" id="KW-1185">Reference proteome</keyword>
<reference evidence="8 9" key="1">
    <citation type="submission" date="2016-09" db="EMBL/GenBank/DDBJ databases">
        <title>Genomic Taxonomy of the Vibrionaceae.</title>
        <authorList>
            <person name="Gonzalez-Castillo A."/>
            <person name="Gomez-Gil B."/>
            <person name="Enciso-Ibarra K."/>
        </authorList>
    </citation>
    <scope>NUCLEOTIDE SEQUENCE [LARGE SCALE GENOMIC DNA]</scope>
    <source>
        <strain evidence="8 9">CAIM 1731</strain>
    </source>
</reference>
<accession>A0ABX3FI50</accession>
<comment type="caution">
    <text evidence="8">The sequence shown here is derived from an EMBL/GenBank/DDBJ whole genome shotgun (WGS) entry which is preliminary data.</text>
</comment>
<evidence type="ECO:0000256" key="5">
    <source>
        <dbReference type="SAM" id="Phobius"/>
    </source>
</evidence>
<dbReference type="InterPro" id="IPR004089">
    <property type="entry name" value="MCPsignal_dom"/>
</dbReference>
<evidence type="ECO:0000256" key="4">
    <source>
        <dbReference type="PROSITE-ProRule" id="PRU00284"/>
    </source>
</evidence>
<feature type="transmembrane region" description="Helical" evidence="5">
    <location>
        <begin position="177"/>
        <end position="195"/>
    </location>
</feature>
<evidence type="ECO:0000259" key="7">
    <source>
        <dbReference type="PROSITE" id="PS50885"/>
    </source>
</evidence>
<keyword evidence="2 4" id="KW-0807">Transducer</keyword>
<keyword evidence="5" id="KW-0812">Transmembrane</keyword>
<dbReference type="Gene3D" id="1.10.287.950">
    <property type="entry name" value="Methyl-accepting chemotaxis protein"/>
    <property type="match status" value="1"/>
</dbReference>
<dbReference type="EMBL" id="MJMI01000098">
    <property type="protein sequence ID" value="OLQ90861.1"/>
    <property type="molecule type" value="Genomic_DNA"/>
</dbReference>
<dbReference type="PROSITE" id="PS50885">
    <property type="entry name" value="HAMP"/>
    <property type="match status" value="1"/>
</dbReference>
<dbReference type="InterPro" id="IPR003660">
    <property type="entry name" value="HAMP_dom"/>
</dbReference>
<evidence type="ECO:0000256" key="1">
    <source>
        <dbReference type="ARBA" id="ARBA00004370"/>
    </source>
</evidence>
<gene>
    <name evidence="8" type="ORF">BIY21_02300</name>
</gene>
<comment type="subcellular location">
    <subcellularLocation>
        <location evidence="1">Membrane</location>
    </subcellularLocation>
</comment>
<evidence type="ECO:0000256" key="3">
    <source>
        <dbReference type="ARBA" id="ARBA00029447"/>
    </source>
</evidence>
<keyword evidence="5" id="KW-1133">Transmembrane helix</keyword>
<dbReference type="PANTHER" id="PTHR32089">
    <property type="entry name" value="METHYL-ACCEPTING CHEMOTAXIS PROTEIN MCPB"/>
    <property type="match status" value="1"/>
</dbReference>
<evidence type="ECO:0000259" key="6">
    <source>
        <dbReference type="PROSITE" id="PS50111"/>
    </source>
</evidence>
<sequence>MGFGAVLATLLLMVSIIWMEVLSSHRVADEIRTDDVPEVVGYLVLLDDAGDVYRDATGVVIGTANALNDYYANKEEFEQVLANVKVLEQGSTSDLQKVHQVEQYMTQFTQEFERNIIPAIGKSMSLDVATTELRRIYQANLVPIENILDDVSNGEIEESKASLLGLSDSFNTIETTILVLSSVAIVLTCGVAYWLSTSITSRLTILDQVAQRVAQGDLTATEIKDASGDELASVAASINMMQSSLKSLIGSITVVTGEVKTVTSELSNVSQHLVKGASDQADKAQLIATASEELSQTIAEVAHQSTQTYEQASSSEGVANSGRDVIVEMVASIEQVSTQMEEMSSQMSTLGNHGEKIGSVIKVIEDIAEQTNLLALNAAIEAARAGEFGRGFAVVADEVRALAERTTNATKEVAGIIQAIQLGTQEAVTFTEDNRRLVEIGVSQSSGAVSALEEIVAGASHVQSMINSIATAAEQQTAVTREITSDITMISDISTQSLQMASESSVDIQRLSDKVGELEQLMKQFRLA</sequence>
<dbReference type="Proteomes" id="UP000186206">
    <property type="component" value="Unassembled WGS sequence"/>
</dbReference>
<organism evidence="8 9">
    <name type="scientific">Vibrio ponticus</name>
    <dbReference type="NCBI Taxonomy" id="265668"/>
    <lineage>
        <taxon>Bacteria</taxon>
        <taxon>Pseudomonadati</taxon>
        <taxon>Pseudomonadota</taxon>
        <taxon>Gammaproteobacteria</taxon>
        <taxon>Vibrionales</taxon>
        <taxon>Vibrionaceae</taxon>
        <taxon>Vibrio</taxon>
    </lineage>
</organism>
<name>A0ABX3FI50_9VIBR</name>
<evidence type="ECO:0000256" key="2">
    <source>
        <dbReference type="ARBA" id="ARBA00023224"/>
    </source>
</evidence>
<proteinExistence type="inferred from homology"/>
<dbReference type="Pfam" id="PF00672">
    <property type="entry name" value="HAMP"/>
    <property type="match status" value="1"/>
</dbReference>
<evidence type="ECO:0000313" key="8">
    <source>
        <dbReference type="EMBL" id="OLQ90861.1"/>
    </source>
</evidence>
<dbReference type="CDD" id="cd11386">
    <property type="entry name" value="MCP_signal"/>
    <property type="match status" value="1"/>
</dbReference>
<dbReference type="SMART" id="SM00283">
    <property type="entry name" value="MA"/>
    <property type="match status" value="1"/>
</dbReference>
<feature type="domain" description="Methyl-accepting transducer" evidence="6">
    <location>
        <begin position="255"/>
        <end position="491"/>
    </location>
</feature>
<dbReference type="SMART" id="SM00304">
    <property type="entry name" value="HAMP"/>
    <property type="match status" value="1"/>
</dbReference>
<keyword evidence="5" id="KW-0472">Membrane</keyword>
<evidence type="ECO:0000313" key="9">
    <source>
        <dbReference type="Proteomes" id="UP000186206"/>
    </source>
</evidence>
<protein>
    <submittedName>
        <fullName evidence="8">Chemotaxis protein</fullName>
    </submittedName>
</protein>
<feature type="domain" description="HAMP" evidence="7">
    <location>
        <begin position="197"/>
        <end position="250"/>
    </location>
</feature>
<dbReference type="SUPFAM" id="SSF58104">
    <property type="entry name" value="Methyl-accepting chemotaxis protein (MCP) signaling domain"/>
    <property type="match status" value="1"/>
</dbReference>
<dbReference type="PROSITE" id="PS50111">
    <property type="entry name" value="CHEMOTAXIS_TRANSDUC_2"/>
    <property type="match status" value="1"/>
</dbReference>
<dbReference type="Gene3D" id="6.10.340.10">
    <property type="match status" value="1"/>
</dbReference>
<comment type="similarity">
    <text evidence="3">Belongs to the methyl-accepting chemotaxis (MCP) protein family.</text>
</comment>
<dbReference type="PRINTS" id="PR00260">
    <property type="entry name" value="CHEMTRNSDUCR"/>
</dbReference>
<dbReference type="PANTHER" id="PTHR32089:SF112">
    <property type="entry name" value="LYSOZYME-LIKE PROTEIN-RELATED"/>
    <property type="match status" value="1"/>
</dbReference>
<dbReference type="CDD" id="cd06225">
    <property type="entry name" value="HAMP"/>
    <property type="match status" value="1"/>
</dbReference>